<dbReference type="GO" id="GO:0003677">
    <property type="term" value="F:DNA binding"/>
    <property type="evidence" value="ECO:0007669"/>
    <property type="project" value="UniProtKB-KW"/>
</dbReference>
<name>A0A7W5FRM6_9BACL</name>
<comment type="caution">
    <text evidence="5">The sequence shown here is derived from an EMBL/GenBank/DDBJ whole genome shotgun (WGS) entry which is preliminary data.</text>
</comment>
<dbReference type="GO" id="GO:0000160">
    <property type="term" value="P:phosphorelay signal transduction system"/>
    <property type="evidence" value="ECO:0007669"/>
    <property type="project" value="InterPro"/>
</dbReference>
<evidence type="ECO:0000256" key="2">
    <source>
        <dbReference type="ARBA" id="ARBA00023125"/>
    </source>
</evidence>
<feature type="modified residue" description="4-aspartylphosphate" evidence="3">
    <location>
        <position position="55"/>
    </location>
</feature>
<evidence type="ECO:0000256" key="1">
    <source>
        <dbReference type="ARBA" id="ARBA00022490"/>
    </source>
</evidence>
<dbReference type="Gene3D" id="3.40.50.2300">
    <property type="match status" value="1"/>
</dbReference>
<dbReference type="Pfam" id="PF00072">
    <property type="entry name" value="Response_reg"/>
    <property type="match status" value="1"/>
</dbReference>
<organism evidence="5 6">
    <name type="scientific">Paenibacillus phyllosphaerae</name>
    <dbReference type="NCBI Taxonomy" id="274593"/>
    <lineage>
        <taxon>Bacteria</taxon>
        <taxon>Bacillati</taxon>
        <taxon>Bacillota</taxon>
        <taxon>Bacilli</taxon>
        <taxon>Bacillales</taxon>
        <taxon>Paenibacillaceae</taxon>
        <taxon>Paenibacillus</taxon>
    </lineage>
</organism>
<accession>A0A7W5FRM6</accession>
<keyword evidence="6" id="KW-1185">Reference proteome</keyword>
<dbReference type="RefSeq" id="WP_183604708.1">
    <property type="nucleotide sequence ID" value="NZ_JACHXK010000039.1"/>
</dbReference>
<dbReference type="Proteomes" id="UP000570361">
    <property type="component" value="Unassembled WGS sequence"/>
</dbReference>
<dbReference type="InterPro" id="IPR001789">
    <property type="entry name" value="Sig_transdc_resp-reg_receiver"/>
</dbReference>
<evidence type="ECO:0000313" key="6">
    <source>
        <dbReference type="Proteomes" id="UP000570361"/>
    </source>
</evidence>
<keyword evidence="3" id="KW-0597">Phosphoprotein</keyword>
<gene>
    <name evidence="5" type="ORF">FHS18_006828</name>
</gene>
<proteinExistence type="predicted"/>
<evidence type="ECO:0000313" key="5">
    <source>
        <dbReference type="EMBL" id="MBB3114686.1"/>
    </source>
</evidence>
<dbReference type="InterPro" id="IPR041522">
    <property type="entry name" value="CdaR_GGDEF"/>
</dbReference>
<dbReference type="InterPro" id="IPR051552">
    <property type="entry name" value="HptR"/>
</dbReference>
<keyword evidence="2" id="KW-0238">DNA-binding</keyword>
<dbReference type="AlphaFoldDB" id="A0A7W5FRM6"/>
<dbReference type="PANTHER" id="PTHR42713:SF3">
    <property type="entry name" value="TRANSCRIPTIONAL REGULATORY PROTEIN HPTR"/>
    <property type="match status" value="1"/>
</dbReference>
<evidence type="ECO:0000256" key="3">
    <source>
        <dbReference type="PROSITE-ProRule" id="PRU00169"/>
    </source>
</evidence>
<protein>
    <submittedName>
        <fullName evidence="5">YesN/AraC family two-component response regulator</fullName>
    </submittedName>
</protein>
<dbReference type="SMART" id="SM00448">
    <property type="entry name" value="REC"/>
    <property type="match status" value="1"/>
</dbReference>
<dbReference type="PROSITE" id="PS50110">
    <property type="entry name" value="RESPONSE_REGULATORY"/>
    <property type="match status" value="1"/>
</dbReference>
<reference evidence="5 6" key="1">
    <citation type="submission" date="2020-08" db="EMBL/GenBank/DDBJ databases">
        <title>Genomic Encyclopedia of Type Strains, Phase III (KMG-III): the genomes of soil and plant-associated and newly described type strains.</title>
        <authorList>
            <person name="Whitman W."/>
        </authorList>
    </citation>
    <scope>NUCLEOTIDE SEQUENCE [LARGE SCALE GENOMIC DNA]</scope>
    <source>
        <strain evidence="5 6">CECT 5862</strain>
    </source>
</reference>
<dbReference type="CDD" id="cd17536">
    <property type="entry name" value="REC_YesN-like"/>
    <property type="match status" value="1"/>
</dbReference>
<dbReference type="InterPro" id="IPR011006">
    <property type="entry name" value="CheY-like_superfamily"/>
</dbReference>
<sequence>MFKVMVVDDDMIVRKGIMTSIAWSEYDIAFTLEARNGQEAWSKLQEHHVDLILTDIKMPVMSGIELAKKVRSECPDIEMVLLSGYEDFQYAKEAMAIGVRHYLLKPVLAEKLVSTLTGIREQLRSKRLAERGERYRNMLINEHMPLMRTKLMNELIGGKRVSDELLEKAITLHTPLTGPYYQVAVIEQDVPDDASQHAASEAEERKFFACMNIAEETLNGYYSGFLSLHKTGRMILLANLSDACSILEACKMIQGNLQRFLKLSVSIGVGEPVVGLGIATNRPSVRFPGRASREKAS</sequence>
<dbReference type="SUPFAM" id="SSF52172">
    <property type="entry name" value="CheY-like"/>
    <property type="match status" value="1"/>
</dbReference>
<dbReference type="PANTHER" id="PTHR42713">
    <property type="entry name" value="HISTIDINE KINASE-RELATED"/>
    <property type="match status" value="1"/>
</dbReference>
<feature type="domain" description="Response regulatory" evidence="4">
    <location>
        <begin position="3"/>
        <end position="120"/>
    </location>
</feature>
<dbReference type="EMBL" id="JACHXK010000039">
    <property type="protein sequence ID" value="MBB3114686.1"/>
    <property type="molecule type" value="Genomic_DNA"/>
</dbReference>
<keyword evidence="1" id="KW-0963">Cytoplasm</keyword>
<evidence type="ECO:0000259" key="4">
    <source>
        <dbReference type="PROSITE" id="PS50110"/>
    </source>
</evidence>
<dbReference type="Pfam" id="PF17853">
    <property type="entry name" value="GGDEF_2"/>
    <property type="match status" value="1"/>
</dbReference>